<feature type="compositionally biased region" description="Polar residues" evidence="23">
    <location>
        <begin position="116"/>
        <end position="130"/>
    </location>
</feature>
<accession>E2B6R4</accession>
<dbReference type="Proteomes" id="UP000008237">
    <property type="component" value="Unassembled WGS sequence"/>
</dbReference>
<evidence type="ECO:0000256" key="12">
    <source>
        <dbReference type="ARBA" id="ARBA00023242"/>
    </source>
</evidence>
<dbReference type="InterPro" id="IPR029063">
    <property type="entry name" value="SAM-dependent_MTases_sf"/>
</dbReference>
<evidence type="ECO:0000256" key="3">
    <source>
        <dbReference type="ARBA" id="ARBA00004604"/>
    </source>
</evidence>
<keyword evidence="25" id="KW-1185">Reference proteome</keyword>
<evidence type="ECO:0000256" key="20">
    <source>
        <dbReference type="ARBA" id="ARBA00064494"/>
    </source>
</evidence>
<dbReference type="Pfam" id="PF09445">
    <property type="entry name" value="Methyltransf_15"/>
    <property type="match status" value="1"/>
</dbReference>
<feature type="region of interest" description="Disordered" evidence="23">
    <location>
        <begin position="670"/>
        <end position="704"/>
    </location>
</feature>
<evidence type="ECO:0000256" key="11">
    <source>
        <dbReference type="ARBA" id="ARBA00023163"/>
    </source>
</evidence>
<gene>
    <name evidence="24" type="ORF">EAI_10955</name>
</gene>
<dbReference type="CDD" id="cd02440">
    <property type="entry name" value="AdoMet_MTases"/>
    <property type="match status" value="1"/>
</dbReference>
<dbReference type="OMA" id="NYCSTDE"/>
<evidence type="ECO:0000313" key="24">
    <source>
        <dbReference type="EMBL" id="EFN88648.1"/>
    </source>
</evidence>
<dbReference type="Gene3D" id="3.40.50.150">
    <property type="entry name" value="Vaccinia Virus protein VP39"/>
    <property type="match status" value="1"/>
</dbReference>
<keyword evidence="8" id="KW-0808">Transferase</keyword>
<evidence type="ECO:0000256" key="8">
    <source>
        <dbReference type="ARBA" id="ARBA00022679"/>
    </source>
</evidence>
<evidence type="ECO:0000256" key="10">
    <source>
        <dbReference type="ARBA" id="ARBA00023015"/>
    </source>
</evidence>
<dbReference type="AlphaFoldDB" id="E2B6R4"/>
<evidence type="ECO:0000256" key="17">
    <source>
        <dbReference type="ARBA" id="ARBA00049075"/>
    </source>
</evidence>
<comment type="catalytic activity">
    <reaction evidence="17">
        <text>a 5'-end (N(7)-methyl 5'-triphosphoguanosine)-ribonucleoside in snRNA + S-adenosyl-L-methionine = a 5'-end (N(2),N(7)-dimethyl 5'-triphosphoguanosine)-ribonucleoside in snRNA + S-adenosyl-L-homocysteine + H(+)</text>
        <dbReference type="Rhea" id="RHEA:78471"/>
        <dbReference type="Rhea" id="RHEA-COMP:19085"/>
        <dbReference type="Rhea" id="RHEA-COMP:19087"/>
        <dbReference type="ChEBI" id="CHEBI:15378"/>
        <dbReference type="ChEBI" id="CHEBI:57856"/>
        <dbReference type="ChEBI" id="CHEBI:59789"/>
        <dbReference type="ChEBI" id="CHEBI:156461"/>
        <dbReference type="ChEBI" id="CHEBI:172880"/>
    </reaction>
    <physiologicalReaction direction="left-to-right" evidence="17">
        <dbReference type="Rhea" id="RHEA:78472"/>
    </physiologicalReaction>
</comment>
<comment type="subunit">
    <text evidence="20">May form homooligomers. Interacts with CREBBP/CBP, EED/WAIT1, EP300/P300, NCOA6/PRIP, PPARBP/PBP and SMN.</text>
</comment>
<proteinExistence type="inferred from homology"/>
<organism evidence="25">
    <name type="scientific">Harpegnathos saltator</name>
    <name type="common">Jerdon's jumping ant</name>
    <dbReference type="NCBI Taxonomy" id="610380"/>
    <lineage>
        <taxon>Eukaryota</taxon>
        <taxon>Metazoa</taxon>
        <taxon>Ecdysozoa</taxon>
        <taxon>Arthropoda</taxon>
        <taxon>Hexapoda</taxon>
        <taxon>Insecta</taxon>
        <taxon>Pterygota</taxon>
        <taxon>Neoptera</taxon>
        <taxon>Endopterygota</taxon>
        <taxon>Hymenoptera</taxon>
        <taxon>Apocrita</taxon>
        <taxon>Aculeata</taxon>
        <taxon>Formicoidea</taxon>
        <taxon>Formicidae</taxon>
        <taxon>Ponerinae</taxon>
        <taxon>Ponerini</taxon>
        <taxon>Harpegnathos</taxon>
    </lineage>
</organism>
<dbReference type="GO" id="GO:0005737">
    <property type="term" value="C:cytoplasm"/>
    <property type="evidence" value="ECO:0007669"/>
    <property type="project" value="UniProtKB-SubCell"/>
</dbReference>
<comment type="similarity">
    <text evidence="13">Belongs to the methyltransferase superfamily. Trimethylguanosine synthase family.</text>
</comment>
<feature type="compositionally biased region" description="Basic and acidic residues" evidence="23">
    <location>
        <begin position="101"/>
        <end position="112"/>
    </location>
</feature>
<reference evidence="24 25" key="1">
    <citation type="journal article" date="2010" name="Science">
        <title>Genomic comparison of the ants Camponotus floridanus and Harpegnathos saltator.</title>
        <authorList>
            <person name="Bonasio R."/>
            <person name="Zhang G."/>
            <person name="Ye C."/>
            <person name="Mutti N.S."/>
            <person name="Fang X."/>
            <person name="Qin N."/>
            <person name="Donahue G."/>
            <person name="Yang P."/>
            <person name="Li Q."/>
            <person name="Li C."/>
            <person name="Zhang P."/>
            <person name="Huang Z."/>
            <person name="Berger S.L."/>
            <person name="Reinberg D."/>
            <person name="Wang J."/>
            <person name="Liebig J."/>
        </authorList>
    </citation>
    <scope>NUCLEOTIDE SEQUENCE [LARGE SCALE GENOMIC DNA]</scope>
    <source>
        <strain evidence="24 25">R22 G/1</strain>
    </source>
</reference>
<dbReference type="InterPro" id="IPR019012">
    <property type="entry name" value="RNA_cap_Gua-N2-MeTrfase"/>
</dbReference>
<keyword evidence="5" id="KW-0963">Cytoplasm</keyword>
<dbReference type="FunFam" id="3.40.50.150:FF:000066">
    <property type="entry name" value="Trimethylguanosine synthase 1"/>
    <property type="match status" value="1"/>
</dbReference>
<comment type="subcellular location">
    <subcellularLocation>
        <location evidence="2">Cytoplasm</location>
    </subcellularLocation>
    <subcellularLocation>
        <location evidence="1">Nucleus</location>
        <location evidence="1">Cajal body</location>
    </subcellularLocation>
    <subcellularLocation>
        <location evidence="3">Nucleus</location>
        <location evidence="3">Nucleolus</location>
    </subcellularLocation>
</comment>
<evidence type="ECO:0000256" key="4">
    <source>
        <dbReference type="ARBA" id="ARBA00018517"/>
    </source>
</evidence>
<evidence type="ECO:0000256" key="2">
    <source>
        <dbReference type="ARBA" id="ARBA00004496"/>
    </source>
</evidence>
<dbReference type="GO" id="GO:0071164">
    <property type="term" value="F:RNA cap trimethylguanosine synthase activity"/>
    <property type="evidence" value="ECO:0007669"/>
    <property type="project" value="TreeGrafter"/>
</dbReference>
<evidence type="ECO:0000256" key="23">
    <source>
        <dbReference type="SAM" id="MobiDB-lite"/>
    </source>
</evidence>
<evidence type="ECO:0000256" key="6">
    <source>
        <dbReference type="ARBA" id="ARBA00022553"/>
    </source>
</evidence>
<evidence type="ECO:0000256" key="16">
    <source>
        <dbReference type="ARBA" id="ARBA00048763"/>
    </source>
</evidence>
<dbReference type="SUPFAM" id="SSF53335">
    <property type="entry name" value="S-adenosyl-L-methionine-dependent methyltransferases"/>
    <property type="match status" value="1"/>
</dbReference>
<evidence type="ECO:0000256" key="22">
    <source>
        <dbReference type="ARBA" id="ARBA00081504"/>
    </source>
</evidence>
<protein>
    <recommendedName>
        <fullName evidence="4">Trimethylguanosine synthase</fullName>
    </recommendedName>
    <alternativeName>
        <fullName evidence="18">Cap-specific guanine-N(2) methyltransferase</fullName>
    </alternativeName>
    <alternativeName>
        <fullName evidence="21">Nuclear receptor coactivator 6-interacting protein</fullName>
    </alternativeName>
    <alternativeName>
        <fullName evidence="22">PRIP-interacting protein with methyltransferase motif</fullName>
    </alternativeName>
</protein>
<keyword evidence="10" id="KW-0805">Transcription regulation</keyword>
<sequence length="978" mass="111906">MCDSFWEPVAEIYLVEREKTDNIDDYYSCVVSRVVLGDTKNCTVLSSENDSEEEAIEKDLMEWTLDPDKGSRIETQSIEKHDEEPVSCYGSASHTDNNYSTDEHDSVRDSAHRSTIHASTQKLGLHQSDSGADLSEYRDQHEARNLSTSRAKVFKATDTVIESDCKNMDMLTEYIECDKELIAQSLATNTASKAHNEDNSFTEYNYAPYINSYSAYHGNDETEMHRAWLHFWTENGERIIWTSWIKKYADYINPDYFQSNTAREDEQPENAEINEPTAKNCHEHDMCSQNETCRNCELVPSTSNGIFHQDDSSDNRILEELPQDETIGEGWNPLSQPSIEENYNQYSNAEDERLLTRCDSINGSIAKTNVTSDSMTNVTKMTLTSSSYDSSLSLSSSCSSSSSLSLNLDIFFENSTQESDVTSTSDPEDNFRGEHDKYWQQLWWEHFELQYRKQYELFVLSYTKAHSVDHALTDEDIEYDTEADLSDDAIQINKSSPNKVRSTKNSKTSRNTRSSTSHKLKTENLISSSVGVLLKNLAMDPDATAIPSSFAEEDQHKTSDERTNWLNVTSRRRIHRQKRISIGSQKSNNVSLIGLVFRSEKSIKWHDDITFRKRNIIWKAIKSVKPKNEQLPEPCSSDTDAILQNKDLRQLLQHQHASETAIYDKVRADERSGTSTCLETDTDGDPSPNKKKSNKRTCAFSSSSEALDNHSEWDDNEEIIVHELTELDVSEDNESNEEELWERRRCKRLRTEDDTAEPPQEVEDDPTLVRYWLNRYELFHKYDEGIQLDKESWYSVTPERIAKQIARRCKCNIIIDAFCGAGGNTIQFALTCNKVIAIDIDPIKIELAKHNAKIYGVDNKIEFIVGNFLELAPKLEADVVFLSPPWGGPGYLESLIFDIEWIFPVGGKHVYKAARRISTSVAYFLPRNVNIRQVRMLAKKGDSVETEQYFEKNRPIAVTCYYGGLITKTESMENTEQI</sequence>
<comment type="catalytic activity">
    <reaction evidence="16">
        <text>a 5'-end (N(2),N(7)-dimethyl 5'-triphosphoguanosine)-ribonucleoside in snRNA + S-adenosyl-L-methionine = a 5'-end (N(2),N(2),N(7)-trimethyl 5'-triphosphoguanosine)-ribonucleoside in snRNA + S-adenosyl-L-homocysteine + H(+)</text>
        <dbReference type="Rhea" id="RHEA:78479"/>
        <dbReference type="Rhea" id="RHEA-COMP:19087"/>
        <dbReference type="Rhea" id="RHEA-COMP:19089"/>
        <dbReference type="ChEBI" id="CHEBI:15378"/>
        <dbReference type="ChEBI" id="CHEBI:57856"/>
        <dbReference type="ChEBI" id="CHEBI:59789"/>
        <dbReference type="ChEBI" id="CHEBI:167623"/>
        <dbReference type="ChEBI" id="CHEBI:172880"/>
    </reaction>
    <physiologicalReaction direction="left-to-right" evidence="16">
        <dbReference type="Rhea" id="RHEA:78480"/>
    </physiologicalReaction>
</comment>
<feature type="region of interest" description="Disordered" evidence="23">
    <location>
        <begin position="80"/>
        <end position="138"/>
    </location>
</feature>
<keyword evidence="11" id="KW-0804">Transcription</keyword>
<evidence type="ECO:0000256" key="9">
    <source>
        <dbReference type="ARBA" id="ARBA00022691"/>
    </source>
</evidence>
<evidence type="ECO:0000313" key="25">
    <source>
        <dbReference type="Proteomes" id="UP000008237"/>
    </source>
</evidence>
<comment type="catalytic activity">
    <reaction evidence="15">
        <text>a 5'-end (N(7)-methyl 5'-triphosphoguanosine)-ribonucleoside in snoRNA + S-adenosyl-L-methionine = a 5'-end (N(2),N(7)-dimethyl 5'-triphosphoguanosine)-ribonucleoside in snoRNA + S-adenosyl-L-homocysteine + H(+)</text>
        <dbReference type="Rhea" id="RHEA:78475"/>
        <dbReference type="Rhea" id="RHEA-COMP:19086"/>
        <dbReference type="Rhea" id="RHEA-COMP:19088"/>
        <dbReference type="ChEBI" id="CHEBI:15378"/>
        <dbReference type="ChEBI" id="CHEBI:57856"/>
        <dbReference type="ChEBI" id="CHEBI:59789"/>
        <dbReference type="ChEBI" id="CHEBI:156461"/>
        <dbReference type="ChEBI" id="CHEBI:172880"/>
    </reaction>
    <physiologicalReaction direction="left-to-right" evidence="15">
        <dbReference type="Rhea" id="RHEA:78476"/>
    </physiologicalReaction>
</comment>
<comment type="catalytic activity">
    <reaction evidence="14">
        <text>a 5'-end (N(2),N(7)-dimethyl 5'-triphosphoguanosine)-ribonucleoside in snoRNA + S-adenosyl-L-methionine = a 5'-end (N(2),N(2),N(7)-trimethyl 5'-triphosphoguanosine)-ribonucleoside in snoRNA + S-adenosyl-L-homocysteine + H(+)</text>
        <dbReference type="Rhea" id="RHEA:78507"/>
        <dbReference type="Rhea" id="RHEA-COMP:19088"/>
        <dbReference type="Rhea" id="RHEA-COMP:19090"/>
        <dbReference type="ChEBI" id="CHEBI:15378"/>
        <dbReference type="ChEBI" id="CHEBI:57856"/>
        <dbReference type="ChEBI" id="CHEBI:59789"/>
        <dbReference type="ChEBI" id="CHEBI:167623"/>
        <dbReference type="ChEBI" id="CHEBI:172880"/>
    </reaction>
    <physiologicalReaction direction="left-to-right" evidence="14">
        <dbReference type="Rhea" id="RHEA:78508"/>
    </physiologicalReaction>
</comment>
<feature type="region of interest" description="Disordered" evidence="23">
    <location>
        <begin position="488"/>
        <end position="520"/>
    </location>
</feature>
<evidence type="ECO:0000256" key="14">
    <source>
        <dbReference type="ARBA" id="ARBA00047418"/>
    </source>
</evidence>
<evidence type="ECO:0000256" key="5">
    <source>
        <dbReference type="ARBA" id="ARBA00022490"/>
    </source>
</evidence>
<keyword evidence="7" id="KW-0489">Methyltransferase</keyword>
<evidence type="ECO:0000256" key="15">
    <source>
        <dbReference type="ARBA" id="ARBA00048740"/>
    </source>
</evidence>
<feature type="compositionally biased region" description="Low complexity" evidence="23">
    <location>
        <begin position="503"/>
        <end position="517"/>
    </location>
</feature>
<evidence type="ECO:0000256" key="13">
    <source>
        <dbReference type="ARBA" id="ARBA00025783"/>
    </source>
</evidence>
<evidence type="ECO:0000256" key="19">
    <source>
        <dbReference type="ARBA" id="ARBA00057179"/>
    </source>
</evidence>
<dbReference type="PANTHER" id="PTHR14741">
    <property type="entry name" value="S-ADENOSYLMETHIONINE-DEPENDENT METHYLTRANSFERASE RELATED"/>
    <property type="match status" value="1"/>
</dbReference>
<dbReference type="PANTHER" id="PTHR14741:SF32">
    <property type="entry name" value="TRIMETHYLGUANOSINE SYNTHASE"/>
    <property type="match status" value="1"/>
</dbReference>
<feature type="compositionally biased region" description="Polar residues" evidence="23">
    <location>
        <begin position="90"/>
        <end position="100"/>
    </location>
</feature>
<dbReference type="EMBL" id="GL446000">
    <property type="protein sequence ID" value="EFN88648.1"/>
    <property type="molecule type" value="Genomic_DNA"/>
</dbReference>
<keyword evidence="12" id="KW-0539">Nucleus</keyword>
<dbReference type="InParanoid" id="E2B6R4"/>
<name>E2B6R4_HARSA</name>
<evidence type="ECO:0000256" key="1">
    <source>
        <dbReference type="ARBA" id="ARBA00004408"/>
    </source>
</evidence>
<dbReference type="STRING" id="610380.E2B6R4"/>
<dbReference type="GO" id="GO:0015030">
    <property type="term" value="C:Cajal body"/>
    <property type="evidence" value="ECO:0007669"/>
    <property type="project" value="UniProtKB-SubCell"/>
</dbReference>
<evidence type="ECO:0000256" key="18">
    <source>
        <dbReference type="ARBA" id="ARBA00049790"/>
    </source>
</evidence>
<dbReference type="KEGG" id="hst:105191479"/>
<evidence type="ECO:0000256" key="7">
    <source>
        <dbReference type="ARBA" id="ARBA00022603"/>
    </source>
</evidence>
<keyword evidence="6" id="KW-0597">Phosphoprotein</keyword>
<dbReference type="GO" id="GO:0005730">
    <property type="term" value="C:nucleolus"/>
    <property type="evidence" value="ECO:0007669"/>
    <property type="project" value="UniProtKB-SubCell"/>
</dbReference>
<evidence type="ECO:0000256" key="21">
    <source>
        <dbReference type="ARBA" id="ARBA00079339"/>
    </source>
</evidence>
<dbReference type="OrthoDB" id="194443at2759"/>
<keyword evidence="9" id="KW-0949">S-adenosyl-L-methionine</keyword>
<comment type="function">
    <text evidence="19">Catalyzes the 2 serial methylation steps for the conversion of the 7-monomethylguanosine (m(7)G) caps of snRNAs and snoRNAs to a 2,2,7-trimethylguanosine (m(2,2,7)G) cap structure. The enzyme is specific for guanine, and N7 methylation must precede N2 methylation. Hypermethylation of the m7G cap of U snRNAs leads to their concentration in nuclear foci, their colocalization with coilin and the formation of canonical Cajal bodies (CBs). Plays a role in transcriptional regulation.</text>
</comment>
<dbReference type="PhylomeDB" id="E2B6R4"/>